<reference evidence="7" key="1">
    <citation type="journal article" date="2006" name="Science">
        <title>Ancient noncoding elements conserved in the human genome.</title>
        <authorList>
            <person name="Venkatesh B."/>
            <person name="Kirkness E.F."/>
            <person name="Loh Y.H."/>
            <person name="Halpern A.L."/>
            <person name="Lee A.P."/>
            <person name="Johnson J."/>
            <person name="Dandona N."/>
            <person name="Viswanathan L.D."/>
            <person name="Tay A."/>
            <person name="Venter J.C."/>
            <person name="Strausberg R.L."/>
            <person name="Brenner S."/>
        </authorList>
    </citation>
    <scope>NUCLEOTIDE SEQUENCE [LARGE SCALE GENOMIC DNA]</scope>
</reference>
<feature type="domain" description="Glycoside hydrolase family 20 catalytic" evidence="5">
    <location>
        <begin position="14"/>
        <end position="125"/>
    </location>
</feature>
<evidence type="ECO:0000259" key="5">
    <source>
        <dbReference type="Pfam" id="PF00728"/>
    </source>
</evidence>
<dbReference type="InterPro" id="IPR015883">
    <property type="entry name" value="Glyco_hydro_20_cat"/>
</dbReference>
<evidence type="ECO:0000256" key="4">
    <source>
        <dbReference type="ARBA" id="ARBA00022801"/>
    </source>
</evidence>
<dbReference type="SUPFAM" id="SSF51445">
    <property type="entry name" value="(Trans)glycosidases"/>
    <property type="match status" value="1"/>
</dbReference>
<keyword evidence="7" id="KW-1185">Reference proteome</keyword>
<dbReference type="PANTHER" id="PTHR21040:SF6">
    <property type="entry name" value="HEXOSAMINIDASE D"/>
    <property type="match status" value="1"/>
</dbReference>
<evidence type="ECO:0000256" key="1">
    <source>
        <dbReference type="ARBA" id="ARBA00001231"/>
    </source>
</evidence>
<dbReference type="InterPro" id="IPR017853">
    <property type="entry name" value="GH"/>
</dbReference>
<proteinExistence type="inferred from homology"/>
<dbReference type="GO" id="GO:0005975">
    <property type="term" value="P:carbohydrate metabolic process"/>
    <property type="evidence" value="ECO:0007669"/>
    <property type="project" value="InterPro"/>
</dbReference>
<evidence type="ECO:0000313" key="6">
    <source>
        <dbReference type="Ensembl" id="ENSCMIP00000043116.1"/>
    </source>
</evidence>
<evidence type="ECO:0000256" key="3">
    <source>
        <dbReference type="ARBA" id="ARBA00012663"/>
    </source>
</evidence>
<dbReference type="AlphaFoldDB" id="A0A4W3JVG9"/>
<dbReference type="Proteomes" id="UP000314986">
    <property type="component" value="Unassembled WGS sequence"/>
</dbReference>
<dbReference type="Gene3D" id="3.20.20.80">
    <property type="entry name" value="Glycosidases"/>
    <property type="match status" value="1"/>
</dbReference>
<dbReference type="EC" id="3.2.1.52" evidence="3"/>
<dbReference type="InterPro" id="IPR038901">
    <property type="entry name" value="HEXDC-like"/>
</dbReference>
<name>A0A4W3JVG9_CALMI</name>
<reference evidence="7" key="3">
    <citation type="journal article" date="2014" name="Nature">
        <title>Elephant shark genome provides unique insights into gnathostome evolution.</title>
        <authorList>
            <consortium name="International Elephant Shark Genome Sequencing Consortium"/>
            <person name="Venkatesh B."/>
            <person name="Lee A.P."/>
            <person name="Ravi V."/>
            <person name="Maurya A.K."/>
            <person name="Lian M.M."/>
            <person name="Swann J.B."/>
            <person name="Ohta Y."/>
            <person name="Flajnik M.F."/>
            <person name="Sutoh Y."/>
            <person name="Kasahara M."/>
            <person name="Hoon S."/>
            <person name="Gangu V."/>
            <person name="Roy S.W."/>
            <person name="Irimia M."/>
            <person name="Korzh V."/>
            <person name="Kondrychyn I."/>
            <person name="Lim Z.W."/>
            <person name="Tay B.H."/>
            <person name="Tohari S."/>
            <person name="Kong K.W."/>
            <person name="Ho S."/>
            <person name="Lorente-Galdos B."/>
            <person name="Quilez J."/>
            <person name="Marques-Bonet T."/>
            <person name="Raney B.J."/>
            <person name="Ingham P.W."/>
            <person name="Tay A."/>
            <person name="Hillier L.W."/>
            <person name="Minx P."/>
            <person name="Boehm T."/>
            <person name="Wilson R.K."/>
            <person name="Brenner S."/>
            <person name="Warren W.C."/>
        </authorList>
    </citation>
    <scope>NUCLEOTIDE SEQUENCE [LARGE SCALE GENOMIC DNA]</scope>
</reference>
<protein>
    <recommendedName>
        <fullName evidence="3">beta-N-acetylhexosaminidase</fullName>
        <ecNumber evidence="3">3.2.1.52</ecNumber>
    </recommendedName>
</protein>
<reference evidence="6" key="5">
    <citation type="submission" date="2025-09" db="UniProtKB">
        <authorList>
            <consortium name="Ensembl"/>
        </authorList>
    </citation>
    <scope>IDENTIFICATION</scope>
</reference>
<comment type="catalytic activity">
    <reaction evidence="1">
        <text>Hydrolysis of terminal non-reducing N-acetyl-D-hexosamine residues in N-acetyl-beta-D-hexosaminides.</text>
        <dbReference type="EC" id="3.2.1.52"/>
    </reaction>
</comment>
<organism evidence="6 7">
    <name type="scientific">Callorhinchus milii</name>
    <name type="common">Ghost shark</name>
    <dbReference type="NCBI Taxonomy" id="7868"/>
    <lineage>
        <taxon>Eukaryota</taxon>
        <taxon>Metazoa</taxon>
        <taxon>Chordata</taxon>
        <taxon>Craniata</taxon>
        <taxon>Vertebrata</taxon>
        <taxon>Chondrichthyes</taxon>
        <taxon>Holocephali</taxon>
        <taxon>Chimaeriformes</taxon>
        <taxon>Callorhinchidae</taxon>
        <taxon>Callorhinchus</taxon>
    </lineage>
</organism>
<dbReference type="Pfam" id="PF00728">
    <property type="entry name" value="Glyco_hydro_20"/>
    <property type="match status" value="1"/>
</dbReference>
<reference evidence="7" key="2">
    <citation type="journal article" date="2007" name="PLoS Biol.">
        <title>Survey sequencing and comparative analysis of the elephant shark (Callorhinchus milii) genome.</title>
        <authorList>
            <person name="Venkatesh B."/>
            <person name="Kirkness E.F."/>
            <person name="Loh Y.H."/>
            <person name="Halpern A.L."/>
            <person name="Lee A.P."/>
            <person name="Johnson J."/>
            <person name="Dandona N."/>
            <person name="Viswanathan L.D."/>
            <person name="Tay A."/>
            <person name="Venter J.C."/>
            <person name="Strausberg R.L."/>
            <person name="Brenner S."/>
        </authorList>
    </citation>
    <scope>NUCLEOTIDE SEQUENCE [LARGE SCALE GENOMIC DNA]</scope>
</reference>
<evidence type="ECO:0000256" key="2">
    <source>
        <dbReference type="ARBA" id="ARBA00006285"/>
    </source>
</evidence>
<accession>A0A4W3JVG9</accession>
<dbReference type="Ensembl" id="ENSCMIT00000043738.1">
    <property type="protein sequence ID" value="ENSCMIP00000043116.1"/>
    <property type="gene ID" value="ENSCMIG00000017889.1"/>
</dbReference>
<keyword evidence="4" id="KW-0378">Hydrolase</keyword>
<reference evidence="6" key="4">
    <citation type="submission" date="2025-08" db="UniProtKB">
        <authorList>
            <consortium name="Ensembl"/>
        </authorList>
    </citation>
    <scope>IDENTIFICATION</scope>
</reference>
<sequence length="207" mass="24090">MVKFFVLKHEKFSHLREVETFPNTINPHKQESLYLIKSMIDQVMAAHVGIRWFHIGSDEVYYLGEGGESKDLILQQQFSMESMYMSHVKAVATQVLANNPGVKPIIWDDYLRNIDEDKLKESMLGKLVEPMIWNYNSVLDVPNIRMYFSFASLSCQTNRKSVKCFPVLLFFQAQKCSARVQKCCLLLYAIYCFSRLVDNCNNYCRGK</sequence>
<dbReference type="GeneTree" id="ENSGT00390000014852"/>
<comment type="similarity">
    <text evidence="2">Belongs to the glycosyl hydrolase 20 family.</text>
</comment>
<dbReference type="GO" id="GO:0004563">
    <property type="term" value="F:beta-N-acetylhexosaminidase activity"/>
    <property type="evidence" value="ECO:0007669"/>
    <property type="project" value="UniProtKB-EC"/>
</dbReference>
<dbReference type="PANTHER" id="PTHR21040">
    <property type="entry name" value="BCDNA.GH04120"/>
    <property type="match status" value="1"/>
</dbReference>
<evidence type="ECO:0000313" key="7">
    <source>
        <dbReference type="Proteomes" id="UP000314986"/>
    </source>
</evidence>
<gene>
    <name evidence="6" type="primary">hexd</name>
</gene>